<sequence>MSGPGLVEEVVAQMRTRLDALPIASARRPFLSTYLRTTQAVGDSVDSGGFIDPDWVQRWDVAFAELYLRAHDAFVAGETSAVPRPWRLAFTAPDELPALRHVLLGINAHVNYDLPQAMLSVISPADFTDANLVDRRRRDHEAIDSVLASRVKNEEELLEDRKTLLDRLLTPLNRLGSKRFLREARQKVWRNVEALHAARLEGEASYATRLSELEVLSAARIADLLAPGQVLLRLAVAGFGVVLPPPG</sequence>
<dbReference type="EMBL" id="CP097332">
    <property type="protein sequence ID" value="UQX89309.1"/>
    <property type="molecule type" value="Genomic_DNA"/>
</dbReference>
<dbReference type="InterPro" id="IPR046037">
    <property type="entry name" value="DUF5995"/>
</dbReference>
<organism evidence="1 2">
    <name type="scientific">Jatrophihabitans telluris</name>
    <dbReference type="NCBI Taxonomy" id="2038343"/>
    <lineage>
        <taxon>Bacteria</taxon>
        <taxon>Bacillati</taxon>
        <taxon>Actinomycetota</taxon>
        <taxon>Actinomycetes</taxon>
        <taxon>Jatrophihabitantales</taxon>
        <taxon>Jatrophihabitantaceae</taxon>
        <taxon>Jatrophihabitans</taxon>
    </lineage>
</organism>
<keyword evidence="2" id="KW-1185">Reference proteome</keyword>
<evidence type="ECO:0000313" key="1">
    <source>
        <dbReference type="EMBL" id="UQX89309.1"/>
    </source>
</evidence>
<evidence type="ECO:0000313" key="2">
    <source>
        <dbReference type="Proteomes" id="UP001056336"/>
    </source>
</evidence>
<reference evidence="1" key="1">
    <citation type="journal article" date="2018" name="Int. J. Syst. Evol. Microbiol.">
        <title>Jatrophihabitans telluris sp. nov., isolated from sediment soil of lava forest wetlands and the emended description of the genus Jatrophihabitans.</title>
        <authorList>
            <person name="Lee K.C."/>
            <person name="Suh M.K."/>
            <person name="Eom M.K."/>
            <person name="Kim K.K."/>
            <person name="Kim J.S."/>
            <person name="Kim D.S."/>
            <person name="Ko S.H."/>
            <person name="Shin Y.K."/>
            <person name="Lee J.S."/>
        </authorList>
    </citation>
    <scope>NUCLEOTIDE SEQUENCE</scope>
    <source>
        <strain evidence="1">N237</strain>
    </source>
</reference>
<name>A0ABY4R0M6_9ACTN</name>
<proteinExistence type="predicted"/>
<protein>
    <submittedName>
        <fullName evidence="1">DUF5995 family protein</fullName>
    </submittedName>
</protein>
<gene>
    <name evidence="1" type="ORF">M6D93_04715</name>
</gene>
<accession>A0ABY4R0M6</accession>
<reference evidence="1" key="2">
    <citation type="submission" date="2022-05" db="EMBL/GenBank/DDBJ databases">
        <authorList>
            <person name="Kim J.-S."/>
            <person name="Lee K."/>
            <person name="Suh M."/>
            <person name="Eom M."/>
            <person name="Kim J.-S."/>
            <person name="Kim D.-S."/>
            <person name="Ko S.-H."/>
            <person name="Shin Y."/>
            <person name="Lee J.-S."/>
        </authorList>
    </citation>
    <scope>NUCLEOTIDE SEQUENCE</scope>
    <source>
        <strain evidence="1">N237</strain>
    </source>
</reference>
<dbReference type="RefSeq" id="WP_249773205.1">
    <property type="nucleotide sequence ID" value="NZ_CP097332.1"/>
</dbReference>
<dbReference type="Pfam" id="PF19458">
    <property type="entry name" value="DUF5995"/>
    <property type="match status" value="1"/>
</dbReference>
<dbReference type="Proteomes" id="UP001056336">
    <property type="component" value="Chromosome"/>
</dbReference>